<keyword evidence="2" id="KW-0732">Signal</keyword>
<feature type="chain" id="PRO_5038792305" description="Gram-positive cocci surface proteins LPxTG domain-containing protein" evidence="2">
    <location>
        <begin position="17"/>
        <end position="211"/>
    </location>
</feature>
<feature type="signal peptide" evidence="2">
    <location>
        <begin position="1"/>
        <end position="16"/>
    </location>
</feature>
<gene>
    <name evidence="3" type="ORF">AOC05_01200</name>
</gene>
<sequence>MCTAVLFCLVAPAAYAADELHVSWDGDAWSEQLSEPLFDPALRWVPGDFEVKVFYIRNHAKGGATLTIAVTTTDRDHLLRYEDIRLSARVASGDWVDLERTEQNFRLNNEALHAGEVRKVEVRAHFDSDSPNRSQNKELALNFRVVLSDEQVATEDPEGPGTNDEESTGPLPQTGASDVRWSIITAGIAMGVGIALLGMRKREETEHERSH</sequence>
<dbReference type="AlphaFoldDB" id="A0A0M4QDV8"/>
<dbReference type="PATRIC" id="fig|656366.3.peg.266"/>
<accession>A0A0M4QDV8</accession>
<evidence type="ECO:0000256" key="1">
    <source>
        <dbReference type="SAM" id="MobiDB-lite"/>
    </source>
</evidence>
<feature type="compositionally biased region" description="Acidic residues" evidence="1">
    <location>
        <begin position="152"/>
        <end position="167"/>
    </location>
</feature>
<dbReference type="NCBIfam" id="TIGR01167">
    <property type="entry name" value="LPXTG_anchor"/>
    <property type="match status" value="1"/>
</dbReference>
<organism evidence="3 4">
    <name type="scientific">Arthrobacter alpinus</name>
    <dbReference type="NCBI Taxonomy" id="656366"/>
    <lineage>
        <taxon>Bacteria</taxon>
        <taxon>Bacillati</taxon>
        <taxon>Actinomycetota</taxon>
        <taxon>Actinomycetes</taxon>
        <taxon>Micrococcales</taxon>
        <taxon>Micrococcaceae</taxon>
        <taxon>Arthrobacter</taxon>
    </lineage>
</organism>
<feature type="region of interest" description="Disordered" evidence="1">
    <location>
        <begin position="152"/>
        <end position="176"/>
    </location>
</feature>
<keyword evidence="4" id="KW-1185">Reference proteome</keyword>
<dbReference type="EMBL" id="CP012677">
    <property type="protein sequence ID" value="ALE91292.1"/>
    <property type="molecule type" value="Genomic_DNA"/>
</dbReference>
<reference evidence="4" key="1">
    <citation type="submission" date="2015-09" db="EMBL/GenBank/DDBJ databases">
        <title>Complete genome of Arthrobacter alpinus strain R3.8.</title>
        <authorList>
            <person name="See-Too W.S."/>
            <person name="Chan K.G."/>
        </authorList>
    </citation>
    <scope>NUCLEOTIDE SEQUENCE [LARGE SCALE GENOMIC DNA]</scope>
    <source>
        <strain evidence="4">R3.8</strain>
    </source>
</reference>
<evidence type="ECO:0008006" key="5">
    <source>
        <dbReference type="Google" id="ProtNLM"/>
    </source>
</evidence>
<evidence type="ECO:0000256" key="2">
    <source>
        <dbReference type="SAM" id="SignalP"/>
    </source>
</evidence>
<dbReference type="KEGG" id="aaq:AOC05_01200"/>
<dbReference type="Proteomes" id="UP000062833">
    <property type="component" value="Chromosome"/>
</dbReference>
<dbReference type="RefSeq" id="WP_062004967.1">
    <property type="nucleotide sequence ID" value="NZ_CP012677.1"/>
</dbReference>
<evidence type="ECO:0000313" key="3">
    <source>
        <dbReference type="EMBL" id="ALE91292.1"/>
    </source>
</evidence>
<proteinExistence type="predicted"/>
<name>A0A0M4QDV8_9MICC</name>
<protein>
    <recommendedName>
        <fullName evidence="5">Gram-positive cocci surface proteins LPxTG domain-containing protein</fullName>
    </recommendedName>
</protein>
<evidence type="ECO:0000313" key="4">
    <source>
        <dbReference type="Proteomes" id="UP000062833"/>
    </source>
</evidence>